<evidence type="ECO:0000256" key="3">
    <source>
        <dbReference type="ARBA" id="ARBA00016811"/>
    </source>
</evidence>
<comment type="subcellular location">
    <subcellularLocation>
        <location evidence="1">Nucleus</location>
    </subcellularLocation>
</comment>
<comment type="similarity">
    <text evidence="2">Belongs to the Integrator subunit 10 family.</text>
</comment>
<gene>
    <name evidence="5" type="ORF">ALC62_00164</name>
</gene>
<dbReference type="GO" id="GO:0032039">
    <property type="term" value="C:integrator complex"/>
    <property type="evidence" value="ECO:0007669"/>
    <property type="project" value="InterPro"/>
</dbReference>
<dbReference type="Pfam" id="PF21045">
    <property type="entry name" value="INT10"/>
    <property type="match status" value="1"/>
</dbReference>
<name>A0A151K1Y2_9HYME</name>
<protein>
    <recommendedName>
        <fullName evidence="3">Integrator complex subunit 10</fullName>
    </recommendedName>
</protein>
<proteinExistence type="inferred from homology"/>
<accession>A0A151K1Y2</accession>
<dbReference type="PANTHER" id="PTHR16055:SF2">
    <property type="entry name" value="INTEGRATOR COMPLEX SUBUNIT 10"/>
    <property type="match status" value="1"/>
</dbReference>
<dbReference type="AlphaFoldDB" id="A0A151K1Y2"/>
<dbReference type="EMBL" id="LKEX01009687">
    <property type="protein sequence ID" value="KYN50136.1"/>
    <property type="molecule type" value="Genomic_DNA"/>
</dbReference>
<evidence type="ECO:0000256" key="1">
    <source>
        <dbReference type="ARBA" id="ARBA00004123"/>
    </source>
</evidence>
<dbReference type="PANTHER" id="PTHR16055">
    <property type="entry name" value="INTEGRATOR COMPLEX SUBUNIT 10"/>
    <property type="match status" value="1"/>
</dbReference>
<sequence>AITYSTGLCDEPIVRQLLMCAIVILLRILNEHSTLINNEEAMYCLVEAFGEEVYSAESKLKKRKRDDNAGIMITSDSDYNGSGLALAVKLWDLLHNLAIYKGLHHEVRARLLEGNTLSGNIRLACTSFFLKDYQAMLEYIVAVTNSLPATSGKISHTLTVPSTRHLHYLTLARFPILQYCSKLLLSAIKENFSSPGNIGDLSIGHALVLIQIDWPQEANVLTTITEQILNRGSFIYPLFQSYIICIDILEELTYLWSDHGGAVSLDITTGMAIIQNRRVTTRGADKGVREEFKQAMRQQAARDGAVYLDELLEKFIINEQNVILHSLGRPQTFK</sequence>
<keyword evidence="4" id="KW-0539">Nucleus</keyword>
<organism evidence="5 6">
    <name type="scientific">Cyphomyrmex costatus</name>
    <dbReference type="NCBI Taxonomy" id="456900"/>
    <lineage>
        <taxon>Eukaryota</taxon>
        <taxon>Metazoa</taxon>
        <taxon>Ecdysozoa</taxon>
        <taxon>Arthropoda</taxon>
        <taxon>Hexapoda</taxon>
        <taxon>Insecta</taxon>
        <taxon>Pterygota</taxon>
        <taxon>Neoptera</taxon>
        <taxon>Endopterygota</taxon>
        <taxon>Hymenoptera</taxon>
        <taxon>Apocrita</taxon>
        <taxon>Aculeata</taxon>
        <taxon>Formicoidea</taxon>
        <taxon>Formicidae</taxon>
        <taxon>Myrmicinae</taxon>
        <taxon>Cyphomyrmex</taxon>
    </lineage>
</organism>
<dbReference type="InterPro" id="IPR026164">
    <property type="entry name" value="Int_cplx_su10"/>
</dbReference>
<evidence type="ECO:0000256" key="4">
    <source>
        <dbReference type="ARBA" id="ARBA00023242"/>
    </source>
</evidence>
<keyword evidence="6" id="KW-1185">Reference proteome</keyword>
<dbReference type="GO" id="GO:0016180">
    <property type="term" value="P:snRNA processing"/>
    <property type="evidence" value="ECO:0007669"/>
    <property type="project" value="InterPro"/>
</dbReference>
<feature type="non-terminal residue" evidence="5">
    <location>
        <position position="1"/>
    </location>
</feature>
<dbReference type="Proteomes" id="UP000078542">
    <property type="component" value="Unassembled WGS sequence"/>
</dbReference>
<comment type="caution">
    <text evidence="5">The sequence shown here is derived from an EMBL/GenBank/DDBJ whole genome shotgun (WGS) entry which is preliminary data.</text>
</comment>
<reference evidence="5 6" key="1">
    <citation type="submission" date="2016-03" db="EMBL/GenBank/DDBJ databases">
        <title>Cyphomyrmex costatus WGS genome.</title>
        <authorList>
            <person name="Nygaard S."/>
            <person name="Hu H."/>
            <person name="Boomsma J."/>
            <person name="Zhang G."/>
        </authorList>
    </citation>
    <scope>NUCLEOTIDE SEQUENCE [LARGE SCALE GENOMIC DNA]</scope>
    <source>
        <strain evidence="5">MS0001</strain>
        <tissue evidence="5">Whole body</tissue>
    </source>
</reference>
<dbReference type="STRING" id="456900.A0A151K1Y2"/>
<evidence type="ECO:0000313" key="5">
    <source>
        <dbReference type="EMBL" id="KYN50136.1"/>
    </source>
</evidence>
<evidence type="ECO:0000256" key="2">
    <source>
        <dbReference type="ARBA" id="ARBA00010391"/>
    </source>
</evidence>
<evidence type="ECO:0000313" key="6">
    <source>
        <dbReference type="Proteomes" id="UP000078542"/>
    </source>
</evidence>